<protein>
    <submittedName>
        <fullName evidence="9">Sugar ABC transporter permease</fullName>
    </submittedName>
</protein>
<dbReference type="RefSeq" id="WP_193497159.1">
    <property type="nucleotide sequence ID" value="NZ_CP063169.1"/>
</dbReference>
<keyword evidence="2 7" id="KW-0813">Transport</keyword>
<evidence type="ECO:0000256" key="6">
    <source>
        <dbReference type="ARBA" id="ARBA00023136"/>
    </source>
</evidence>
<feature type="transmembrane region" description="Helical" evidence="7">
    <location>
        <begin position="75"/>
        <end position="98"/>
    </location>
</feature>
<dbReference type="Pfam" id="PF00528">
    <property type="entry name" value="BPD_transp_1"/>
    <property type="match status" value="1"/>
</dbReference>
<dbReference type="InterPro" id="IPR000515">
    <property type="entry name" value="MetI-like"/>
</dbReference>
<evidence type="ECO:0000256" key="1">
    <source>
        <dbReference type="ARBA" id="ARBA00004651"/>
    </source>
</evidence>
<keyword evidence="3" id="KW-1003">Cell membrane</keyword>
<evidence type="ECO:0000256" key="4">
    <source>
        <dbReference type="ARBA" id="ARBA00022692"/>
    </source>
</evidence>
<feature type="transmembrane region" description="Helical" evidence="7">
    <location>
        <begin position="268"/>
        <end position="290"/>
    </location>
</feature>
<comment type="subcellular location">
    <subcellularLocation>
        <location evidence="1 7">Cell membrane</location>
        <topology evidence="1 7">Multi-pass membrane protein</topology>
    </subcellularLocation>
</comment>
<evidence type="ECO:0000256" key="3">
    <source>
        <dbReference type="ARBA" id="ARBA00022475"/>
    </source>
</evidence>
<evidence type="ECO:0000256" key="2">
    <source>
        <dbReference type="ARBA" id="ARBA00022448"/>
    </source>
</evidence>
<keyword evidence="5 7" id="KW-1133">Transmembrane helix</keyword>
<evidence type="ECO:0000313" key="10">
    <source>
        <dbReference type="Proteomes" id="UP000593758"/>
    </source>
</evidence>
<comment type="similarity">
    <text evidence="7">Belongs to the binding-protein-dependent transport system permease family.</text>
</comment>
<evidence type="ECO:0000256" key="7">
    <source>
        <dbReference type="RuleBase" id="RU363032"/>
    </source>
</evidence>
<gene>
    <name evidence="9" type="ORF">IM660_18120</name>
</gene>
<keyword evidence="10" id="KW-1185">Reference proteome</keyword>
<proteinExistence type="inferred from homology"/>
<dbReference type="CDD" id="cd06261">
    <property type="entry name" value="TM_PBP2"/>
    <property type="match status" value="1"/>
</dbReference>
<feature type="transmembrane region" description="Helical" evidence="7">
    <location>
        <begin position="110"/>
        <end position="130"/>
    </location>
</feature>
<sequence>MPTDRPSGRSVTRGQATAGYVLSSLYVLLFVAFAFLPAVYAVYLAFVRPEGGFAGFGNFITVATDFRYVATFKNLGVYALVFLVPTLVISIGLALLLHGRRPGVASTFRVIYYLPHSVIGVAAVLLWLFLLTPRVSPIGGLLESLGMEQFYDVVRPGNPASLAVLFAIIAVWTSGQGILLMFAALSSVPQEVEEAASIDGANAWQMVWHIKLPLLRKWVAYLLITSVAASTQLFAEPQLMSAVTNGAVGTNFSPLQLAYTFAYQYGNFPASAALSIQLLLLGLGGAVLVVKKTGMFRVEV</sequence>
<keyword evidence="6 7" id="KW-0472">Membrane</keyword>
<dbReference type="Proteomes" id="UP000593758">
    <property type="component" value="Chromosome"/>
</dbReference>
<feature type="transmembrane region" description="Helical" evidence="7">
    <location>
        <begin position="160"/>
        <end position="185"/>
    </location>
</feature>
<evidence type="ECO:0000259" key="8">
    <source>
        <dbReference type="PROSITE" id="PS50928"/>
    </source>
</evidence>
<feature type="transmembrane region" description="Helical" evidence="7">
    <location>
        <begin position="218"/>
        <end position="235"/>
    </location>
</feature>
<dbReference type="GO" id="GO:0055085">
    <property type="term" value="P:transmembrane transport"/>
    <property type="evidence" value="ECO:0007669"/>
    <property type="project" value="InterPro"/>
</dbReference>
<dbReference type="InterPro" id="IPR050809">
    <property type="entry name" value="UgpAE/MalFG_permease"/>
</dbReference>
<keyword evidence="4 7" id="KW-0812">Transmembrane</keyword>
<dbReference type="PROSITE" id="PS50928">
    <property type="entry name" value="ABC_TM1"/>
    <property type="match status" value="1"/>
</dbReference>
<reference evidence="9 10" key="1">
    <citation type="submission" date="2020-10" db="EMBL/GenBank/DDBJ databases">
        <title>Haloactinobacterium sp. RN3S43, a bacterium isolated from saline soil.</title>
        <authorList>
            <person name="Sun J.-Q."/>
        </authorList>
    </citation>
    <scope>NUCLEOTIDE SEQUENCE [LARGE SCALE GENOMIC DNA]</scope>
    <source>
        <strain evidence="9 10">RN3S43</strain>
    </source>
</reference>
<name>A0A7M1SSQ0_9MICO</name>
<dbReference type="GO" id="GO:0005886">
    <property type="term" value="C:plasma membrane"/>
    <property type="evidence" value="ECO:0007669"/>
    <property type="project" value="UniProtKB-SubCell"/>
</dbReference>
<dbReference type="AlphaFoldDB" id="A0A7M1SSQ0"/>
<evidence type="ECO:0000256" key="5">
    <source>
        <dbReference type="ARBA" id="ARBA00022989"/>
    </source>
</evidence>
<dbReference type="PANTHER" id="PTHR43227:SF11">
    <property type="entry name" value="BLL4140 PROTEIN"/>
    <property type="match status" value="1"/>
</dbReference>
<feature type="transmembrane region" description="Helical" evidence="7">
    <location>
        <begin position="20"/>
        <end position="46"/>
    </location>
</feature>
<feature type="domain" description="ABC transmembrane type-1" evidence="8">
    <location>
        <begin position="72"/>
        <end position="289"/>
    </location>
</feature>
<dbReference type="Gene3D" id="1.10.3720.10">
    <property type="entry name" value="MetI-like"/>
    <property type="match status" value="1"/>
</dbReference>
<evidence type="ECO:0000313" key="9">
    <source>
        <dbReference type="EMBL" id="QOR70481.1"/>
    </source>
</evidence>
<accession>A0A7M1SSQ0</accession>
<dbReference type="PANTHER" id="PTHR43227">
    <property type="entry name" value="BLL4140 PROTEIN"/>
    <property type="match status" value="1"/>
</dbReference>
<dbReference type="SUPFAM" id="SSF161098">
    <property type="entry name" value="MetI-like"/>
    <property type="match status" value="1"/>
</dbReference>
<organism evidence="9 10">
    <name type="scientific">Ruania alkalisoli</name>
    <dbReference type="NCBI Taxonomy" id="2779775"/>
    <lineage>
        <taxon>Bacteria</taxon>
        <taxon>Bacillati</taxon>
        <taxon>Actinomycetota</taxon>
        <taxon>Actinomycetes</taxon>
        <taxon>Micrococcales</taxon>
        <taxon>Ruaniaceae</taxon>
        <taxon>Ruania</taxon>
    </lineage>
</organism>
<dbReference type="InterPro" id="IPR035906">
    <property type="entry name" value="MetI-like_sf"/>
</dbReference>
<dbReference type="KEGG" id="halt:IM660_18120"/>
<dbReference type="EMBL" id="CP063169">
    <property type="protein sequence ID" value="QOR70481.1"/>
    <property type="molecule type" value="Genomic_DNA"/>
</dbReference>